<dbReference type="Gene3D" id="1.20.1330.10">
    <property type="entry name" value="f41 fragment of flagellin, N-terminal domain"/>
    <property type="match status" value="1"/>
</dbReference>
<keyword evidence="2" id="KW-0969">Cilium</keyword>
<comment type="caution">
    <text evidence="2">The sequence shown here is derived from an EMBL/GenBank/DDBJ whole genome shotgun (WGS) entry which is preliminary data.</text>
</comment>
<dbReference type="AlphaFoldDB" id="A0A562J6C4"/>
<proteinExistence type="predicted"/>
<protein>
    <submittedName>
        <fullName evidence="2">Flagellar hook-associated protein 3</fullName>
    </submittedName>
</protein>
<dbReference type="GO" id="GO:0005198">
    <property type="term" value="F:structural molecule activity"/>
    <property type="evidence" value="ECO:0007669"/>
    <property type="project" value="InterPro"/>
</dbReference>
<keyword evidence="3" id="KW-1185">Reference proteome</keyword>
<evidence type="ECO:0000313" key="2">
    <source>
        <dbReference type="EMBL" id="TWH78752.1"/>
    </source>
</evidence>
<dbReference type="PANTHER" id="PTHR42792">
    <property type="entry name" value="FLAGELLIN"/>
    <property type="match status" value="1"/>
</dbReference>
<evidence type="ECO:0000313" key="3">
    <source>
        <dbReference type="Proteomes" id="UP000315343"/>
    </source>
</evidence>
<organism evidence="2 3">
    <name type="scientific">Sedimentibacter saalensis</name>
    <dbReference type="NCBI Taxonomy" id="130788"/>
    <lineage>
        <taxon>Bacteria</taxon>
        <taxon>Bacillati</taxon>
        <taxon>Bacillota</taxon>
        <taxon>Tissierellia</taxon>
        <taxon>Sedimentibacter</taxon>
    </lineage>
</organism>
<evidence type="ECO:0000259" key="1">
    <source>
        <dbReference type="Pfam" id="PF00669"/>
    </source>
</evidence>
<dbReference type="Proteomes" id="UP000315343">
    <property type="component" value="Unassembled WGS sequence"/>
</dbReference>
<reference evidence="2 3" key="1">
    <citation type="submission" date="2019-07" db="EMBL/GenBank/DDBJ databases">
        <title>Genomic Encyclopedia of Type Strains, Phase I: the one thousand microbial genomes (KMG-I) project.</title>
        <authorList>
            <person name="Kyrpides N."/>
        </authorList>
    </citation>
    <scope>NUCLEOTIDE SEQUENCE [LARGE SCALE GENOMIC DNA]</scope>
    <source>
        <strain evidence="2 3">DSM 13558</strain>
    </source>
</reference>
<dbReference type="InterPro" id="IPR001029">
    <property type="entry name" value="Flagellin_N"/>
</dbReference>
<accession>A0A562J6C4</accession>
<dbReference type="PANTHER" id="PTHR42792:SF1">
    <property type="entry name" value="FLAGELLAR HOOK-ASSOCIATED PROTEIN 3"/>
    <property type="match status" value="1"/>
</dbReference>
<dbReference type="Pfam" id="PF00669">
    <property type="entry name" value="Flagellin_N"/>
    <property type="match status" value="1"/>
</dbReference>
<name>A0A562J6C4_9FIRM</name>
<dbReference type="GO" id="GO:0009288">
    <property type="term" value="C:bacterial-type flagellum"/>
    <property type="evidence" value="ECO:0007669"/>
    <property type="project" value="InterPro"/>
</dbReference>
<keyword evidence="2" id="KW-0282">Flagellum</keyword>
<dbReference type="EMBL" id="VLKH01000008">
    <property type="protein sequence ID" value="TWH78752.1"/>
    <property type="molecule type" value="Genomic_DNA"/>
</dbReference>
<dbReference type="SUPFAM" id="SSF64518">
    <property type="entry name" value="Phase 1 flagellin"/>
    <property type="match status" value="1"/>
</dbReference>
<keyword evidence="2" id="KW-0966">Cell projection</keyword>
<dbReference type="InterPro" id="IPR001492">
    <property type="entry name" value="Flagellin"/>
</dbReference>
<dbReference type="RefSeq" id="WP_145084843.1">
    <property type="nucleotide sequence ID" value="NZ_VLKH01000008.1"/>
</dbReference>
<gene>
    <name evidence="2" type="ORF">LY60_02781</name>
</gene>
<feature type="domain" description="Flagellin N-terminal" evidence="1">
    <location>
        <begin position="3"/>
        <end position="128"/>
    </location>
</feature>
<dbReference type="OrthoDB" id="9758307at2"/>
<sequence length="344" mass="38757">MRITTNMMSNKYIKNLNKSANEMNYLNEKVSTGRKFFKGSEDPVSAIKAYKLRREYRSTEMYDTNIKDVDSFLTTAETNLTEISDNLETVYKSYLKGINGTMGSDDREIIAKELDNLQKSIFASLNGKFSDRYVFGGTSKDEIPFTLNASGELLYKGVNVNSNDAATKEVLEKLSKEVINIDLGLGMTFNGGNLSQDTVFNISMSGISFMGFSDALDKNGITKLDSEGKPVPNNLYTLVGKIKDALRSDDYSLEKITPFLDEFEDQKNQVLVSITDIGSKTNYLDFLKLRNEDNQYNLNEKLVEVEEVDKAEAIVDFSMQEYSYNAALSMGNKILQNSFIDFMK</sequence>